<protein>
    <submittedName>
        <fullName evidence="7">Thiol oxidoreductase-like protein</fullName>
    </submittedName>
</protein>
<reference evidence="7" key="1">
    <citation type="submission" date="2011-03" db="EMBL/GenBank/DDBJ databases">
        <title>Evidence for a New Lipase Family Identified in the Brazilian Atlantic Forest Soil Metagenome.</title>
        <authorList>
            <person name="Faoro H."/>
            <person name="Glogauer A."/>
            <person name="Souza E.M."/>
            <person name="Rigo L.U."/>
            <person name="Cruz L.M."/>
            <person name="Monteiro R.A."/>
            <person name="Pedrosa F.O."/>
        </authorList>
    </citation>
    <scope>NUCLEOTIDE SEQUENCE</scope>
</reference>
<accession>F2YWV5</accession>
<dbReference type="SUPFAM" id="SSF46626">
    <property type="entry name" value="Cytochrome c"/>
    <property type="match status" value="1"/>
</dbReference>
<evidence type="ECO:0000313" key="7">
    <source>
        <dbReference type="EMBL" id="AEA09215.1"/>
    </source>
</evidence>
<dbReference type="Pfam" id="PF06537">
    <property type="entry name" value="DHOR"/>
    <property type="match status" value="1"/>
</dbReference>
<keyword evidence="1 4" id="KW-0349">Heme</keyword>
<sequence length="461" mass="49013">MVDRAFTATCKQFEQPDRSWNFATATEVSLFERGHPSMRKKILISIPAVFLGVILSITAQQAVQDAPSGFTTPMLVTNPGSQSVSNGIAEPAGDTFARDQAVFESIRDASTGLGPLFNGTSCVTCHQNPVTGAASQITEIRVGHSDDNGNFVNPTVTINGGQNTVTGRSLINDRATCAQAEEHVPLSETTRTLRAALNTLGDGFVEAIDDATLMAIASSQPGQSGGLIQGEAIEVPILEAPGQFRIGRFGWKDQHGSLLSFVADAYLNEMGITNRLKPVDSTLVCTTMAIVEDQPDANGLADIDHFAQFIRGTQTPPREPTLAVTPDAQAGQTLFESVGCNICHVESITTSPVGAAINGGTLMVDAALANKAIHPFGDYLLHDVGTGDGIVQAGPQDTANKVRTAPLWGLRTKSRYMHDLVSLTLQDAIARHRGEARGVLHKFNALTATQRQQVIAFLNSL</sequence>
<evidence type="ECO:0000256" key="1">
    <source>
        <dbReference type="ARBA" id="ARBA00022617"/>
    </source>
</evidence>
<dbReference type="InterPro" id="IPR051395">
    <property type="entry name" value="Cytochrome_c_Peroxidase/MauG"/>
</dbReference>
<dbReference type="PANTHER" id="PTHR30600">
    <property type="entry name" value="CYTOCHROME C PEROXIDASE-RELATED"/>
    <property type="match status" value="1"/>
</dbReference>
<evidence type="ECO:0000256" key="5">
    <source>
        <dbReference type="SAM" id="Phobius"/>
    </source>
</evidence>
<evidence type="ECO:0000256" key="3">
    <source>
        <dbReference type="ARBA" id="ARBA00023004"/>
    </source>
</evidence>
<dbReference type="AlphaFoldDB" id="F2YWV5"/>
<keyword evidence="5" id="KW-0812">Transmembrane</keyword>
<dbReference type="GO" id="GO:0004130">
    <property type="term" value="F:cytochrome-c peroxidase activity"/>
    <property type="evidence" value="ECO:0007669"/>
    <property type="project" value="TreeGrafter"/>
</dbReference>
<gene>
    <name evidence="7" type="ORF">Lip018_ORF004</name>
</gene>
<dbReference type="EMBL" id="JF519823">
    <property type="protein sequence ID" value="AEA09215.1"/>
    <property type="molecule type" value="Genomic_DNA"/>
</dbReference>
<keyword evidence="5" id="KW-1133">Transmembrane helix</keyword>
<dbReference type="InterPro" id="IPR010538">
    <property type="entry name" value="DHOR"/>
</dbReference>
<name>F2YWV5_9BACT</name>
<dbReference type="GO" id="GO:0020037">
    <property type="term" value="F:heme binding"/>
    <property type="evidence" value="ECO:0007669"/>
    <property type="project" value="InterPro"/>
</dbReference>
<dbReference type="PANTHER" id="PTHR30600:SF4">
    <property type="entry name" value="CYTOCHROME C DOMAIN-CONTAINING PROTEIN"/>
    <property type="match status" value="1"/>
</dbReference>
<keyword evidence="2 4" id="KW-0479">Metal-binding</keyword>
<evidence type="ECO:0000256" key="2">
    <source>
        <dbReference type="ARBA" id="ARBA00022723"/>
    </source>
</evidence>
<proteinExistence type="predicted"/>
<dbReference type="PROSITE" id="PS51007">
    <property type="entry name" value="CYTC"/>
    <property type="match status" value="1"/>
</dbReference>
<keyword evidence="5" id="KW-0472">Membrane</keyword>
<dbReference type="GO" id="GO:0009055">
    <property type="term" value="F:electron transfer activity"/>
    <property type="evidence" value="ECO:0007669"/>
    <property type="project" value="InterPro"/>
</dbReference>
<organism evidence="7">
    <name type="scientific">uncultured Acidobacteriota bacterium</name>
    <dbReference type="NCBI Taxonomy" id="171953"/>
    <lineage>
        <taxon>Bacteria</taxon>
        <taxon>Pseudomonadati</taxon>
        <taxon>Acidobacteriota</taxon>
        <taxon>environmental samples</taxon>
    </lineage>
</organism>
<dbReference type="Gene3D" id="1.10.760.10">
    <property type="entry name" value="Cytochrome c-like domain"/>
    <property type="match status" value="1"/>
</dbReference>
<feature type="domain" description="Cytochrome c" evidence="6">
    <location>
        <begin position="326"/>
        <end position="461"/>
    </location>
</feature>
<evidence type="ECO:0000256" key="4">
    <source>
        <dbReference type="PROSITE-ProRule" id="PRU00433"/>
    </source>
</evidence>
<keyword evidence="3 4" id="KW-0408">Iron</keyword>
<evidence type="ECO:0000259" key="6">
    <source>
        <dbReference type="PROSITE" id="PS51007"/>
    </source>
</evidence>
<feature type="transmembrane region" description="Helical" evidence="5">
    <location>
        <begin position="42"/>
        <end position="63"/>
    </location>
</feature>
<dbReference type="InterPro" id="IPR036909">
    <property type="entry name" value="Cyt_c-like_dom_sf"/>
</dbReference>
<dbReference type="GO" id="GO:0046872">
    <property type="term" value="F:metal ion binding"/>
    <property type="evidence" value="ECO:0007669"/>
    <property type="project" value="UniProtKB-KW"/>
</dbReference>
<dbReference type="InterPro" id="IPR009056">
    <property type="entry name" value="Cyt_c-like_dom"/>
</dbReference>